<feature type="compositionally biased region" description="Low complexity" evidence="1">
    <location>
        <begin position="53"/>
        <end position="95"/>
    </location>
</feature>
<organism evidence="3 4">
    <name type="scientific">Nothophoma quercina</name>
    <dbReference type="NCBI Taxonomy" id="749835"/>
    <lineage>
        <taxon>Eukaryota</taxon>
        <taxon>Fungi</taxon>
        <taxon>Dikarya</taxon>
        <taxon>Ascomycota</taxon>
        <taxon>Pezizomycotina</taxon>
        <taxon>Dothideomycetes</taxon>
        <taxon>Pleosporomycetidae</taxon>
        <taxon>Pleosporales</taxon>
        <taxon>Pleosporineae</taxon>
        <taxon>Didymellaceae</taxon>
        <taxon>Nothophoma</taxon>
    </lineage>
</organism>
<dbReference type="Proteomes" id="UP001521222">
    <property type="component" value="Unassembled WGS sequence"/>
</dbReference>
<feature type="transmembrane region" description="Helical" evidence="2">
    <location>
        <begin position="6"/>
        <end position="32"/>
    </location>
</feature>
<gene>
    <name evidence="3" type="ORF">SLS59_007864</name>
</gene>
<keyword evidence="2" id="KW-0472">Membrane</keyword>
<evidence type="ECO:0000313" key="3">
    <source>
        <dbReference type="EMBL" id="KAL1596167.1"/>
    </source>
</evidence>
<evidence type="ECO:0000313" key="4">
    <source>
        <dbReference type="Proteomes" id="UP001521222"/>
    </source>
</evidence>
<feature type="compositionally biased region" description="Polar residues" evidence="1">
    <location>
        <begin position="97"/>
        <end position="108"/>
    </location>
</feature>
<keyword evidence="4" id="KW-1185">Reference proteome</keyword>
<dbReference type="EMBL" id="JAKIXB020000029">
    <property type="protein sequence ID" value="KAL1596167.1"/>
    <property type="molecule type" value="Genomic_DNA"/>
</dbReference>
<evidence type="ECO:0000256" key="1">
    <source>
        <dbReference type="SAM" id="MobiDB-lite"/>
    </source>
</evidence>
<proteinExistence type="predicted"/>
<evidence type="ECO:0000256" key="2">
    <source>
        <dbReference type="SAM" id="Phobius"/>
    </source>
</evidence>
<sequence>MTKKLAIGVIVGIVVVALFIIFCIAIGILYCIKKKRKNAQIATSTQAMAAVQSTRPQSQFQPTQPQYPPVQQQQQQQQYQYPTPQQQQQPSLFQPSIEPQNPSTTTSYFPPGVGHHEEKPNTYTSVHEYATTPVSPPISSPSTPAPVYSQPHGVPPPMPVSVASQYQAPPAPEAHEVDAVSVPHAPGQNGPVHEIGSGK</sequence>
<name>A0ABR3QVJ1_9PLEO</name>
<keyword evidence="2" id="KW-1133">Transmembrane helix</keyword>
<reference evidence="3 4" key="1">
    <citation type="submission" date="2024-02" db="EMBL/GenBank/DDBJ databases">
        <title>De novo assembly and annotation of 12 fungi associated with fruit tree decline syndrome in Ontario, Canada.</title>
        <authorList>
            <person name="Sulman M."/>
            <person name="Ellouze W."/>
            <person name="Ilyukhin E."/>
        </authorList>
    </citation>
    <scope>NUCLEOTIDE SEQUENCE [LARGE SCALE GENOMIC DNA]</scope>
    <source>
        <strain evidence="3 4">M97-236</strain>
    </source>
</reference>
<keyword evidence="2" id="KW-0812">Transmembrane</keyword>
<protein>
    <submittedName>
        <fullName evidence="3">Uncharacterized protein</fullName>
    </submittedName>
</protein>
<comment type="caution">
    <text evidence="3">The sequence shown here is derived from an EMBL/GenBank/DDBJ whole genome shotgun (WGS) entry which is preliminary data.</text>
</comment>
<feature type="region of interest" description="Disordered" evidence="1">
    <location>
        <begin position="53"/>
        <end position="199"/>
    </location>
</feature>
<accession>A0ABR3QVJ1</accession>